<dbReference type="Proteomes" id="UP000501891">
    <property type="component" value="Chromosome"/>
</dbReference>
<feature type="region of interest" description="Disordered" evidence="1">
    <location>
        <begin position="338"/>
        <end position="383"/>
    </location>
</feature>
<protein>
    <submittedName>
        <fullName evidence="3">DUF2066 domain-containing protein</fullName>
    </submittedName>
</protein>
<dbReference type="InterPro" id="IPR018642">
    <property type="entry name" value="DUF2066"/>
</dbReference>
<evidence type="ECO:0000313" key="4">
    <source>
        <dbReference type="Proteomes" id="UP000501891"/>
    </source>
</evidence>
<dbReference type="AlphaFoldDB" id="A0A858R6A5"/>
<organism evidence="3 4">
    <name type="scientific">Aerophototrophica crusticola</name>
    <dbReference type="NCBI Taxonomy" id="1709002"/>
    <lineage>
        <taxon>Bacteria</taxon>
        <taxon>Pseudomonadati</taxon>
        <taxon>Pseudomonadota</taxon>
        <taxon>Alphaproteobacteria</taxon>
        <taxon>Rhodospirillales</taxon>
        <taxon>Rhodospirillaceae</taxon>
        <taxon>Aerophototrophica</taxon>
    </lineage>
</organism>
<feature type="chain" id="PRO_5033037630" evidence="2">
    <location>
        <begin position="27"/>
        <end position="383"/>
    </location>
</feature>
<dbReference type="EMBL" id="CP051775">
    <property type="protein sequence ID" value="QJE73069.1"/>
    <property type="molecule type" value="Genomic_DNA"/>
</dbReference>
<dbReference type="Pfam" id="PF09839">
    <property type="entry name" value="DUF2066"/>
    <property type="match status" value="1"/>
</dbReference>
<name>A0A858R6A5_9PROT</name>
<feature type="signal peptide" evidence="2">
    <location>
        <begin position="1"/>
        <end position="26"/>
    </location>
</feature>
<reference evidence="3" key="1">
    <citation type="submission" date="2020-04" db="EMBL/GenBank/DDBJ databases">
        <title>A desert anoxygenic phototrophic bacterium fixes CO2 using RubisCO under aerobic conditions.</title>
        <authorList>
            <person name="Tang K."/>
        </authorList>
    </citation>
    <scope>NUCLEOTIDE SEQUENCE [LARGE SCALE GENOMIC DNA]</scope>
    <source>
        <strain evidence="3">MIMtkB3</strain>
    </source>
</reference>
<sequence length="383" mass="39869">MRHILLALSLAALPLALPKLLPPAAAAETVGDLFMVRDVAVDVTAASATAARDQGIQEGQRRAWAMLVDRLTPAGTTAPTLPAEELGRMVEAFQVQEERTSAVRYLGRLAVRFNPTAVRAALRNRGVAFTEIRSKPLVLLPVDQTSGQPVLWQGETGWRTAWGEVDAAGGLVPLLLPMGDAQDVSAVDAATALAGDPAQMQALAEKYRAGGVVVTVLGPQNVSSTIHRDGGSPETFTSPVPAGRETALEAAALTVMGAIDDAWAKANIVQGGAVRTLAVTVPLADMGEWVEVRKRLSQVPTVTGSRVISLSRGKADLELTYQGDESLLRTALAQQDLGLSTGGGTPTLRYEGRRPTSAGTAPAAETGTAEPSATPAQAPATGR</sequence>
<gene>
    <name evidence="3" type="ORF">HHL28_08210</name>
</gene>
<keyword evidence="4" id="KW-1185">Reference proteome</keyword>
<feature type="compositionally biased region" description="Low complexity" evidence="1">
    <location>
        <begin position="355"/>
        <end position="376"/>
    </location>
</feature>
<evidence type="ECO:0000256" key="1">
    <source>
        <dbReference type="SAM" id="MobiDB-lite"/>
    </source>
</evidence>
<evidence type="ECO:0000256" key="2">
    <source>
        <dbReference type="SAM" id="SignalP"/>
    </source>
</evidence>
<accession>A0A858R6A5</accession>
<dbReference type="KEGG" id="acru:HHL28_08210"/>
<keyword evidence="2" id="KW-0732">Signal</keyword>
<evidence type="ECO:0000313" key="3">
    <source>
        <dbReference type="EMBL" id="QJE73069.1"/>
    </source>
</evidence>
<proteinExistence type="predicted"/>